<organism evidence="1 2">
    <name type="scientific">Sphingomonas cynarae</name>
    <dbReference type="NCBI Taxonomy" id="930197"/>
    <lineage>
        <taxon>Bacteria</taxon>
        <taxon>Pseudomonadati</taxon>
        <taxon>Pseudomonadota</taxon>
        <taxon>Alphaproteobacteria</taxon>
        <taxon>Sphingomonadales</taxon>
        <taxon>Sphingomonadaceae</taxon>
        <taxon>Sphingomonas</taxon>
    </lineage>
</organism>
<keyword evidence="2" id="KW-1185">Reference proteome</keyword>
<accession>A0ABP7EKZ2</accession>
<evidence type="ECO:0000313" key="2">
    <source>
        <dbReference type="Proteomes" id="UP001500523"/>
    </source>
</evidence>
<dbReference type="RefSeq" id="WP_192129443.1">
    <property type="nucleotide sequence ID" value="NZ_BAABBF010000008.1"/>
</dbReference>
<name>A0ABP7EKZ2_9SPHN</name>
<dbReference type="EMBL" id="BAABBF010000008">
    <property type="protein sequence ID" value="GAA3719653.1"/>
    <property type="molecule type" value="Genomic_DNA"/>
</dbReference>
<proteinExistence type="predicted"/>
<gene>
    <name evidence="1" type="ORF">GCM10022268_29860</name>
</gene>
<comment type="caution">
    <text evidence="1">The sequence shown here is derived from an EMBL/GenBank/DDBJ whole genome shotgun (WGS) entry which is preliminary data.</text>
</comment>
<reference evidence="2" key="1">
    <citation type="journal article" date="2019" name="Int. J. Syst. Evol. Microbiol.">
        <title>The Global Catalogue of Microorganisms (GCM) 10K type strain sequencing project: providing services to taxonomists for standard genome sequencing and annotation.</title>
        <authorList>
            <consortium name="The Broad Institute Genomics Platform"/>
            <consortium name="The Broad Institute Genome Sequencing Center for Infectious Disease"/>
            <person name="Wu L."/>
            <person name="Ma J."/>
        </authorList>
    </citation>
    <scope>NUCLEOTIDE SEQUENCE [LARGE SCALE GENOMIC DNA]</scope>
    <source>
        <strain evidence="2">JCM 17498</strain>
    </source>
</reference>
<protein>
    <submittedName>
        <fullName evidence="1">Uncharacterized protein</fullName>
    </submittedName>
</protein>
<dbReference type="Proteomes" id="UP001500523">
    <property type="component" value="Unassembled WGS sequence"/>
</dbReference>
<sequence length="83" mass="8951">MASKQSGEKTAASDVTTPSTVAVAPVGEARIQLPDPRVSEMAAIRDYAHAFIAVETAHQQREWPDRDDVRAMRAGADRLTNCG</sequence>
<evidence type="ECO:0000313" key="1">
    <source>
        <dbReference type="EMBL" id="GAA3719653.1"/>
    </source>
</evidence>